<proteinExistence type="predicted"/>
<evidence type="ECO:0000313" key="2">
    <source>
        <dbReference type="Proteomes" id="UP000190911"/>
    </source>
</evidence>
<name>A0A1M7H1Y2_9GAMM</name>
<dbReference type="RefSeq" id="WP_079553110.1">
    <property type="nucleotide sequence ID" value="NZ_LT670847.1"/>
</dbReference>
<keyword evidence="2" id="KW-1185">Reference proteome</keyword>
<evidence type="ECO:0000313" key="1">
    <source>
        <dbReference type="EMBL" id="SHM22652.1"/>
    </source>
</evidence>
<sequence length="73" mass="8377">MQDIRRLEVGMTTRIGIHQVEEPEVGREYVRGIDSNSWLLFTKDMADDSPAVIRIDSIDDDVCHCTVTRKTNK</sequence>
<accession>A0A1M7H1Y2</accession>
<dbReference type="EMBL" id="LT670847">
    <property type="protein sequence ID" value="SHM22652.1"/>
    <property type="molecule type" value="Genomic_DNA"/>
</dbReference>
<dbReference type="InParanoid" id="A0A1M7H1Y2"/>
<dbReference type="AlphaFoldDB" id="A0A1M7H1Y2"/>
<gene>
    <name evidence="1" type="ORF">SAMN05878437_1859</name>
</gene>
<organism evidence="1 2">
    <name type="scientific">Vreelandella subglaciescola</name>
    <dbReference type="NCBI Taxonomy" id="29571"/>
    <lineage>
        <taxon>Bacteria</taxon>
        <taxon>Pseudomonadati</taxon>
        <taxon>Pseudomonadota</taxon>
        <taxon>Gammaproteobacteria</taxon>
        <taxon>Oceanospirillales</taxon>
        <taxon>Halomonadaceae</taxon>
        <taxon>Vreelandella</taxon>
    </lineage>
</organism>
<dbReference type="Proteomes" id="UP000190911">
    <property type="component" value="Chromosome I"/>
</dbReference>
<dbReference type="OrthoDB" id="6168146at2"/>
<reference evidence="1 2" key="1">
    <citation type="submission" date="2016-11" db="EMBL/GenBank/DDBJ databases">
        <authorList>
            <person name="Jaros S."/>
            <person name="Januszkiewicz K."/>
            <person name="Wedrychowicz H."/>
        </authorList>
    </citation>
    <scope>NUCLEOTIDE SEQUENCE [LARGE SCALE GENOMIC DNA]</scope>
    <source>
        <strain evidence="1 2">ACAM 12</strain>
    </source>
</reference>
<protein>
    <submittedName>
        <fullName evidence="1">Uncharacterized protein</fullName>
    </submittedName>
</protein>